<dbReference type="InterPro" id="IPR011990">
    <property type="entry name" value="TPR-like_helical_dom_sf"/>
</dbReference>
<sequence>MILHKFPYLIFLWGMMVVSLGFSQVHDDQKSIEELLVFAEGLRKSNVDQFNALLIDLDSSESEMTFYESCLFRYLKIYSEAFKGDYNSSSRALEELIEECNDKNIYIRAHSLLANLQVIKGDFESAVSNLNRSIQLVETIDNHFLKTQTYNVASMIYRLINQDDLSLKYAELLLANPANESDTCYGNFNRFRIYMRQGDGEQFTDEIFSAINQCSETENLIPALFLKFDFIRYTVNEMSSELQVSNALNELVQLEDSVEKTQFKNLKVYYNSLKSKIFYLSGLLEDAEKYALLTIDQNASIGETEQLLVVHDVLMSIYVKRNDMQSAYAALKAKADIEQSLYNEKLAKQVAYYRAIHENLVQELEIERLNQSNDLLALENQLAAETTKKQQLMMLLILTLLLFLGAWSYKIKRKHDYFKEVAEIDHLTQVYTRKAFEERMRDLLDNNSAKHEPVNLAIMDLDHFKYVNDEHGHLVGDWVLKQAILTCEDVADQDIMIARLGGEEFAIVSPGIEPCQMIDLMNKMRVAIEMMDCAESGAELTVTASFGVSHSGLSGYNISMLLTHADLALFEAKNNGRNRVVSYQSVMAKTPVAKIS</sequence>
<gene>
    <name evidence="5" type="ORF">ACFODZ_07780</name>
</gene>
<dbReference type="Proteomes" id="UP001595533">
    <property type="component" value="Unassembled WGS sequence"/>
</dbReference>
<dbReference type="PROSITE" id="PS50887">
    <property type="entry name" value="GGDEF"/>
    <property type="match status" value="1"/>
</dbReference>
<dbReference type="EC" id="2.7.7.65" evidence="1"/>
<feature type="transmembrane region" description="Helical" evidence="3">
    <location>
        <begin position="392"/>
        <end position="409"/>
    </location>
</feature>
<dbReference type="NCBIfam" id="TIGR00254">
    <property type="entry name" value="GGDEF"/>
    <property type="match status" value="1"/>
</dbReference>
<organism evidence="5 6">
    <name type="scientific">Marinicella sediminis</name>
    <dbReference type="NCBI Taxonomy" id="1792834"/>
    <lineage>
        <taxon>Bacteria</taxon>
        <taxon>Pseudomonadati</taxon>
        <taxon>Pseudomonadota</taxon>
        <taxon>Gammaproteobacteria</taxon>
        <taxon>Lysobacterales</taxon>
        <taxon>Marinicellaceae</taxon>
        <taxon>Marinicella</taxon>
    </lineage>
</organism>
<feature type="domain" description="GGDEF" evidence="4">
    <location>
        <begin position="452"/>
        <end position="585"/>
    </location>
</feature>
<dbReference type="CDD" id="cd01949">
    <property type="entry name" value="GGDEF"/>
    <property type="match status" value="1"/>
</dbReference>
<evidence type="ECO:0000313" key="5">
    <source>
        <dbReference type="EMBL" id="MFC3194137.1"/>
    </source>
</evidence>
<dbReference type="Gene3D" id="1.25.40.10">
    <property type="entry name" value="Tetratricopeptide repeat domain"/>
    <property type="match status" value="1"/>
</dbReference>
<evidence type="ECO:0000259" key="4">
    <source>
        <dbReference type="PROSITE" id="PS50887"/>
    </source>
</evidence>
<evidence type="ECO:0000256" key="1">
    <source>
        <dbReference type="ARBA" id="ARBA00012528"/>
    </source>
</evidence>
<keyword evidence="6" id="KW-1185">Reference proteome</keyword>
<dbReference type="SUPFAM" id="SSF55073">
    <property type="entry name" value="Nucleotide cyclase"/>
    <property type="match status" value="1"/>
</dbReference>
<protein>
    <recommendedName>
        <fullName evidence="1">diguanylate cyclase</fullName>
        <ecNumber evidence="1">2.7.7.65</ecNumber>
    </recommendedName>
</protein>
<keyword evidence="3" id="KW-1133">Transmembrane helix</keyword>
<dbReference type="InterPro" id="IPR029787">
    <property type="entry name" value="Nucleotide_cyclase"/>
</dbReference>
<name>A0ABV7JAN5_9GAMM</name>
<dbReference type="Gene3D" id="3.30.70.270">
    <property type="match status" value="1"/>
</dbReference>
<evidence type="ECO:0000256" key="2">
    <source>
        <dbReference type="ARBA" id="ARBA00034247"/>
    </source>
</evidence>
<comment type="caution">
    <text evidence="5">The sequence shown here is derived from an EMBL/GenBank/DDBJ whole genome shotgun (WGS) entry which is preliminary data.</text>
</comment>
<dbReference type="InterPro" id="IPR000160">
    <property type="entry name" value="GGDEF_dom"/>
</dbReference>
<evidence type="ECO:0000256" key="3">
    <source>
        <dbReference type="SAM" id="Phobius"/>
    </source>
</evidence>
<proteinExistence type="predicted"/>
<dbReference type="PANTHER" id="PTHR45138:SF9">
    <property type="entry name" value="DIGUANYLATE CYCLASE DGCM-RELATED"/>
    <property type="match status" value="1"/>
</dbReference>
<dbReference type="SMART" id="SM00267">
    <property type="entry name" value="GGDEF"/>
    <property type="match status" value="1"/>
</dbReference>
<dbReference type="RefSeq" id="WP_157892958.1">
    <property type="nucleotide sequence ID" value="NZ_JBHRTS010000004.1"/>
</dbReference>
<keyword evidence="3" id="KW-0812">Transmembrane</keyword>
<dbReference type="InterPro" id="IPR043128">
    <property type="entry name" value="Rev_trsase/Diguanyl_cyclase"/>
</dbReference>
<comment type="catalytic activity">
    <reaction evidence="2">
        <text>2 GTP = 3',3'-c-di-GMP + 2 diphosphate</text>
        <dbReference type="Rhea" id="RHEA:24898"/>
        <dbReference type="ChEBI" id="CHEBI:33019"/>
        <dbReference type="ChEBI" id="CHEBI:37565"/>
        <dbReference type="ChEBI" id="CHEBI:58805"/>
        <dbReference type="EC" id="2.7.7.65"/>
    </reaction>
</comment>
<dbReference type="EMBL" id="JBHRTS010000004">
    <property type="protein sequence ID" value="MFC3194137.1"/>
    <property type="molecule type" value="Genomic_DNA"/>
</dbReference>
<accession>A0ABV7JAN5</accession>
<reference evidence="6" key="1">
    <citation type="journal article" date="2019" name="Int. J. Syst. Evol. Microbiol.">
        <title>The Global Catalogue of Microorganisms (GCM) 10K type strain sequencing project: providing services to taxonomists for standard genome sequencing and annotation.</title>
        <authorList>
            <consortium name="The Broad Institute Genomics Platform"/>
            <consortium name="The Broad Institute Genome Sequencing Center for Infectious Disease"/>
            <person name="Wu L."/>
            <person name="Ma J."/>
        </authorList>
    </citation>
    <scope>NUCLEOTIDE SEQUENCE [LARGE SCALE GENOMIC DNA]</scope>
    <source>
        <strain evidence="6">KCTC 42953</strain>
    </source>
</reference>
<dbReference type="Pfam" id="PF00990">
    <property type="entry name" value="GGDEF"/>
    <property type="match status" value="1"/>
</dbReference>
<dbReference type="PANTHER" id="PTHR45138">
    <property type="entry name" value="REGULATORY COMPONENTS OF SENSORY TRANSDUCTION SYSTEM"/>
    <property type="match status" value="1"/>
</dbReference>
<dbReference type="InterPro" id="IPR050469">
    <property type="entry name" value="Diguanylate_Cyclase"/>
</dbReference>
<keyword evidence="3" id="KW-0472">Membrane</keyword>
<evidence type="ECO:0000313" key="6">
    <source>
        <dbReference type="Proteomes" id="UP001595533"/>
    </source>
</evidence>
<dbReference type="SUPFAM" id="SSF48452">
    <property type="entry name" value="TPR-like"/>
    <property type="match status" value="1"/>
</dbReference>